<sequence>MTATITSAEAILVDLPTWARRWPAARGAVRTTLPVLWTLASGDTARDVDESIR</sequence>
<dbReference type="Proteomes" id="UP000623307">
    <property type="component" value="Chromosome 1"/>
</dbReference>
<proteinExistence type="predicted"/>
<dbReference type="GeneID" id="303489137"/>
<dbReference type="EMBL" id="CP069811">
    <property type="protein sequence ID" value="QRQ92681.1"/>
    <property type="molecule type" value="Genomic_DNA"/>
</dbReference>
<protein>
    <submittedName>
        <fullName evidence="1">Uncharacterized protein</fullName>
    </submittedName>
</protein>
<organism evidence="1 2">
    <name type="scientific">Cupriavidus oxalaticus</name>
    <dbReference type="NCBI Taxonomy" id="96344"/>
    <lineage>
        <taxon>Bacteria</taxon>
        <taxon>Pseudomonadati</taxon>
        <taxon>Pseudomonadota</taxon>
        <taxon>Betaproteobacteria</taxon>
        <taxon>Burkholderiales</taxon>
        <taxon>Burkholderiaceae</taxon>
        <taxon>Cupriavidus</taxon>
    </lineage>
</organism>
<gene>
    <name evidence="1" type="ORF">JTE92_06370</name>
</gene>
<name>A0ABX7HRB4_9BURK</name>
<keyword evidence="2" id="KW-1185">Reference proteome</keyword>
<reference evidence="1 2" key="1">
    <citation type="submission" date="2021-02" db="EMBL/GenBank/DDBJ databases">
        <title>Complete Genome Sequence of Cupriavidus oxalaticus Strain Ox1, a Soil Oxalate-Degrading Species.</title>
        <authorList>
            <person name="Palmieri F."/>
            <person name="Udriet P."/>
            <person name="Deuasquier M."/>
            <person name="Beaudoing E."/>
            <person name="Johnson S.L."/>
            <person name="Davenport K.W."/>
            <person name="Chain P.S."/>
            <person name="Bindschedler S."/>
            <person name="Junier P."/>
        </authorList>
    </citation>
    <scope>NUCLEOTIDE SEQUENCE [LARGE SCALE GENOMIC DNA]</scope>
    <source>
        <strain evidence="1 2">Ox1</strain>
    </source>
</reference>
<evidence type="ECO:0000313" key="2">
    <source>
        <dbReference type="Proteomes" id="UP000623307"/>
    </source>
</evidence>
<accession>A0ABX7HRB4</accession>
<dbReference type="RefSeq" id="WP_157096925.1">
    <property type="nucleotide sequence ID" value="NZ_CP069809.1"/>
</dbReference>
<evidence type="ECO:0000313" key="1">
    <source>
        <dbReference type="EMBL" id="QRQ92681.1"/>
    </source>
</evidence>